<accession>U3C0R6</accession>
<feature type="region of interest" description="Disordered" evidence="1">
    <location>
        <begin position="535"/>
        <end position="582"/>
    </location>
</feature>
<dbReference type="EMBL" id="BATL01000019">
    <property type="protein sequence ID" value="GAD75109.1"/>
    <property type="molecule type" value="Genomic_DNA"/>
</dbReference>
<feature type="compositionally biased region" description="Polar residues" evidence="1">
    <location>
        <begin position="550"/>
        <end position="572"/>
    </location>
</feature>
<dbReference type="Pfam" id="PF02120">
    <property type="entry name" value="Flg_hook"/>
    <property type="match status" value="1"/>
</dbReference>
<feature type="compositionally biased region" description="Polar residues" evidence="1">
    <location>
        <begin position="123"/>
        <end position="132"/>
    </location>
</feature>
<keyword evidence="3" id="KW-0966">Cell projection</keyword>
<dbReference type="PANTHER" id="PTHR37533:SF2">
    <property type="entry name" value="FLAGELLAR HOOK-LENGTH CONTROL PROTEIN"/>
    <property type="match status" value="1"/>
</dbReference>
<name>U3C0R6_9VIBR</name>
<protein>
    <submittedName>
        <fullName evidence="3">Flagellar hook-length control protein FliK</fullName>
    </submittedName>
</protein>
<proteinExistence type="predicted"/>
<dbReference type="RefSeq" id="WP_021708885.1">
    <property type="nucleotide sequence ID" value="NZ_BAOB01000065.1"/>
</dbReference>
<feature type="domain" description="Flagellar hook-length control protein-like C-terminal" evidence="2">
    <location>
        <begin position="466"/>
        <end position="549"/>
    </location>
</feature>
<feature type="region of interest" description="Disordered" evidence="1">
    <location>
        <begin position="1"/>
        <end position="139"/>
    </location>
</feature>
<evidence type="ECO:0000256" key="1">
    <source>
        <dbReference type="SAM" id="MobiDB-lite"/>
    </source>
</evidence>
<feature type="compositionally biased region" description="Polar residues" evidence="1">
    <location>
        <begin position="1"/>
        <end position="17"/>
    </location>
</feature>
<dbReference type="Gene3D" id="3.30.750.140">
    <property type="match status" value="1"/>
</dbReference>
<dbReference type="InterPro" id="IPR021136">
    <property type="entry name" value="Flagellar_hook_control-like_C"/>
</dbReference>
<dbReference type="AlphaFoldDB" id="U3C0R6"/>
<organism evidence="3 4">
    <name type="scientific">Vibrio azureus NBRC 104587</name>
    <dbReference type="NCBI Taxonomy" id="1219077"/>
    <lineage>
        <taxon>Bacteria</taxon>
        <taxon>Pseudomonadati</taxon>
        <taxon>Pseudomonadota</taxon>
        <taxon>Gammaproteobacteria</taxon>
        <taxon>Vibrionales</taxon>
        <taxon>Vibrionaceae</taxon>
        <taxon>Vibrio</taxon>
    </lineage>
</organism>
<dbReference type="CDD" id="cd17470">
    <property type="entry name" value="T3SS_Flik_C"/>
    <property type="match status" value="1"/>
</dbReference>
<evidence type="ECO:0000313" key="3">
    <source>
        <dbReference type="EMBL" id="GAD75109.1"/>
    </source>
</evidence>
<feature type="compositionally biased region" description="Basic and acidic residues" evidence="1">
    <location>
        <begin position="62"/>
        <end position="81"/>
    </location>
</feature>
<dbReference type="PANTHER" id="PTHR37533">
    <property type="entry name" value="FLAGELLAR HOOK-LENGTH CONTROL PROTEIN"/>
    <property type="match status" value="1"/>
</dbReference>
<evidence type="ECO:0000313" key="4">
    <source>
        <dbReference type="Proteomes" id="UP000016567"/>
    </source>
</evidence>
<keyword evidence="3" id="KW-0282">Flagellum</keyword>
<dbReference type="STRING" id="1219077.VAZ01S_019_00320"/>
<dbReference type="InterPro" id="IPR038610">
    <property type="entry name" value="FliK-like_C_sf"/>
</dbReference>
<dbReference type="eggNOG" id="COG3144">
    <property type="taxonomic scope" value="Bacteria"/>
</dbReference>
<evidence type="ECO:0000259" key="2">
    <source>
        <dbReference type="Pfam" id="PF02120"/>
    </source>
</evidence>
<keyword evidence="3" id="KW-0969">Cilium</keyword>
<feature type="compositionally biased region" description="Low complexity" evidence="1">
    <location>
        <begin position="538"/>
        <end position="549"/>
    </location>
</feature>
<keyword evidence="4" id="KW-1185">Reference proteome</keyword>
<reference evidence="3 4" key="1">
    <citation type="submission" date="2013-09" db="EMBL/GenBank/DDBJ databases">
        <title>Whole genome shotgun sequence of Vibrio azureus NBRC 104587.</title>
        <authorList>
            <person name="Isaki S."/>
            <person name="Hosoyama A."/>
            <person name="Numata M."/>
            <person name="Hashimoto M."/>
            <person name="Hosoyama Y."/>
            <person name="Tsuchikane K."/>
            <person name="Noguchi M."/>
            <person name="Hirakata S."/>
            <person name="Ichikawa N."/>
            <person name="Ohji S."/>
            <person name="Yamazoe A."/>
            <person name="Fujita N."/>
        </authorList>
    </citation>
    <scope>NUCLEOTIDE SEQUENCE [LARGE SCALE GENOMIC DNA]</scope>
    <source>
        <strain evidence="3 4">NBRC 104587</strain>
    </source>
</reference>
<dbReference type="InterPro" id="IPR052563">
    <property type="entry name" value="FliK"/>
</dbReference>
<comment type="caution">
    <text evidence="3">The sequence shown here is derived from an EMBL/GenBank/DDBJ whole genome shotgun (WGS) entry which is preliminary data.</text>
</comment>
<dbReference type="OrthoDB" id="1792985at2"/>
<sequence length="596" mass="63639">MNVNMSNASATTKTSGSDAVAKTVSEPTEKKGFFETLAGVFSGSQETEKVRAHSNPSSQRPESVKSVEGDEALHAVDEPSAEKSITSEDSDELVAGKNTNENVAFSQDELPATALEGSDTELLPSSLSSADAEQNAEYSAKSVMGEGKQLLGQLQQASQTLQNKKPVMNGGKALPLDQDMPVMDGEANLETLKSEELDDDGLAENLSFDDDVTQTPLPIDWHSPLAANKTSELAADELSEGHASKSEQGNVDKSLSLPSATALKMLETIDAKLGQGQLLSDQEQAVLESINKGELSIDVSEQNLSQLSALPNETRLALNDALTRHASSVTVSGAPSNIPGNNEWQTSANQTAPVATMQAQADKSAMMPLPDSVSFPANAPSLEGLKLSTDMMSKKLTADGLAASGLQSLSEAAEKPDSQSNLAGQLQSLVNQQTGLTSPAVKIDAAGQVQSPLLLTKEMAEDQVSEKIQMMMSKNLKNLDIRLDPPELGRMQIRMAMNNDLANVHFTVSNPQARELIEQTLPRLREMFAQQGMQLADSSVQQQSSGQQQNGYTQADSQQTGAQERRFSGQTDENFEAEVNLDLNVPSNRDGISFYA</sequence>
<gene>
    <name evidence="3" type="primary">fliK</name>
    <name evidence="3" type="ORF">VAZ01S_019_00320</name>
</gene>
<dbReference type="Proteomes" id="UP000016567">
    <property type="component" value="Unassembled WGS sequence"/>
</dbReference>